<dbReference type="NCBIfam" id="TIGR00229">
    <property type="entry name" value="sensory_box"/>
    <property type="match status" value="3"/>
</dbReference>
<evidence type="ECO:0000256" key="2">
    <source>
        <dbReference type="SAM" id="MobiDB-lite"/>
    </source>
</evidence>
<feature type="domain" description="PAC" evidence="4">
    <location>
        <begin position="88"/>
        <end position="142"/>
    </location>
</feature>
<dbReference type="InterPro" id="IPR035965">
    <property type="entry name" value="PAS-like_dom_sf"/>
</dbReference>
<sequence length="827" mass="93257">MTSLAASFGDLPLSEHELITWILSAANAHSIMAVTDAEGVIVYANDQFCKVSGYTREELAGKTHRIIKSDYHPPEFFAKLWSTIKAGESWRGTICNRAKDGSRYWVSSTIMPLLGDDGRPRFFLALRTNVSRLKETEEKLRSQHSQLVDQVELLRSTQSQLTAFYDHAPIGISWREINADGQPGANHVNATFLKIIRLTHEQVADVNNVYAITHPDDLAKQEALTNEIYEGKRDQFTIEKRYIVPLTSEELAALQTDDPDGAGDYDADGNEPHPLANRESLVKTVWGQLTVVVLRNADGQVTHHFGMLADITKQRLATNLLQSREARWRTYLETASEVLYAITPEGRIKFVSSAWTSKLGHTKKDAVGRRFTDYLHPDHVEQWTAFFEDTLKHGASNASIEYRIRHADGRWIWHAMSSAVYSDRHGRTAFLGVGRDITLRLEAQNQLKEALARREEMERIVNRSPSVVVLWRAAENWPVEFVSQSVSQYGYTPEYFTQANQGFIAITHPDDSERVTAEVEAHAKSGHDEYNQEYRIVCADGSVRWVADHTVVRRNAEGIVTHHEGLITDISDRKEAEERERELRERDLRTAATIQTHLRPREFPDIRAVEIEALSHPSLHIGGDYYDVVKVDERRWGFVIADVSGKGAAAALVMTECRATMRLCAEGEPSPAAAIKRVNRHLEPDMRPGMFVALFYGILDLDTKVLRFCRAGHEPPILVRANGEMELLPGEGLAVGLDDGPLFDEMLEEHEVQLGAGDVLALYTDGITEVSNPDGEEFGRDRLAQALERNIDHPLAEIVRTVDRYTRNFCVHAPRHDDTTLLLVRPV</sequence>
<dbReference type="InterPro" id="IPR001932">
    <property type="entry name" value="PPM-type_phosphatase-like_dom"/>
</dbReference>
<dbReference type="InterPro" id="IPR001610">
    <property type="entry name" value="PAC"/>
</dbReference>
<evidence type="ECO:0000313" key="6">
    <source>
        <dbReference type="Proteomes" id="UP000738431"/>
    </source>
</evidence>
<dbReference type="Proteomes" id="UP000738431">
    <property type="component" value="Chromosome"/>
</dbReference>
<reference evidence="5 6" key="1">
    <citation type="submission" date="2021-08" db="EMBL/GenBank/DDBJ databases">
        <authorList>
            <person name="Zhang D."/>
            <person name="Zhang A."/>
            <person name="Wang L."/>
        </authorList>
    </citation>
    <scope>NUCLEOTIDE SEQUENCE [LARGE SCALE GENOMIC DNA]</scope>
    <source>
        <strain evidence="5 6">WL0086</strain>
    </source>
</reference>
<feature type="domain" description="PAC" evidence="4">
    <location>
        <begin position="530"/>
        <end position="582"/>
    </location>
</feature>
<accession>A0ABZ1C2Z8</accession>
<feature type="region of interest" description="Disordered" evidence="2">
    <location>
        <begin position="256"/>
        <end position="275"/>
    </location>
</feature>
<dbReference type="Pfam" id="PF08447">
    <property type="entry name" value="PAS_3"/>
    <property type="match status" value="2"/>
</dbReference>
<dbReference type="SUPFAM" id="SSF55785">
    <property type="entry name" value="PYP-like sensor domain (PAS domain)"/>
    <property type="match status" value="3"/>
</dbReference>
<evidence type="ECO:0000259" key="4">
    <source>
        <dbReference type="PROSITE" id="PS50113"/>
    </source>
</evidence>
<reference evidence="5 6" key="2">
    <citation type="submission" date="2023-12" db="EMBL/GenBank/DDBJ databases">
        <title>Description of an unclassified Opitutus bacterium of Verrucomicrobiota.</title>
        <authorList>
            <person name="Zhang D.-F."/>
        </authorList>
    </citation>
    <scope>NUCLEOTIDE SEQUENCE [LARGE SCALE GENOMIC DNA]</scope>
    <source>
        <strain evidence="5 6">WL0086</strain>
    </source>
</reference>
<feature type="domain" description="PAC" evidence="4">
    <location>
        <begin position="398"/>
        <end position="449"/>
    </location>
</feature>
<evidence type="ECO:0000313" key="5">
    <source>
        <dbReference type="EMBL" id="WRQ86082.1"/>
    </source>
</evidence>
<name>A0ABZ1C2Z8_9BACT</name>
<dbReference type="RefSeq" id="WP_225919500.1">
    <property type="nucleotide sequence ID" value="NZ_CP139781.1"/>
</dbReference>
<dbReference type="SMART" id="SM00331">
    <property type="entry name" value="PP2C_SIG"/>
    <property type="match status" value="1"/>
</dbReference>
<feature type="compositionally biased region" description="Acidic residues" evidence="2">
    <location>
        <begin position="257"/>
        <end position="269"/>
    </location>
</feature>
<organism evidence="5 6">
    <name type="scientific">Actomonas aquatica</name>
    <dbReference type="NCBI Taxonomy" id="2866162"/>
    <lineage>
        <taxon>Bacteria</taxon>
        <taxon>Pseudomonadati</taxon>
        <taxon>Verrucomicrobiota</taxon>
        <taxon>Opitutia</taxon>
        <taxon>Opitutales</taxon>
        <taxon>Opitutaceae</taxon>
        <taxon>Actomonas</taxon>
    </lineage>
</organism>
<dbReference type="InterPro" id="IPR052016">
    <property type="entry name" value="Bact_Sigma-Reg"/>
</dbReference>
<dbReference type="Pfam" id="PF13426">
    <property type="entry name" value="PAS_9"/>
    <property type="match status" value="1"/>
</dbReference>
<dbReference type="SMART" id="SM00091">
    <property type="entry name" value="PAS"/>
    <property type="match status" value="3"/>
</dbReference>
<evidence type="ECO:0000256" key="1">
    <source>
        <dbReference type="ARBA" id="ARBA00022801"/>
    </source>
</evidence>
<feature type="domain" description="PAS" evidence="3">
    <location>
        <begin position="15"/>
        <end position="73"/>
    </location>
</feature>
<gene>
    <name evidence="5" type="ORF">K1X11_014805</name>
</gene>
<feature type="domain" description="PAS" evidence="3">
    <location>
        <begin position="324"/>
        <end position="394"/>
    </location>
</feature>
<dbReference type="PROSITE" id="PS50112">
    <property type="entry name" value="PAS"/>
    <property type="match status" value="2"/>
</dbReference>
<evidence type="ECO:0000259" key="3">
    <source>
        <dbReference type="PROSITE" id="PS50112"/>
    </source>
</evidence>
<dbReference type="Pfam" id="PF07228">
    <property type="entry name" value="SpoIIE"/>
    <property type="match status" value="1"/>
</dbReference>
<keyword evidence="1" id="KW-0378">Hydrolase</keyword>
<dbReference type="InterPro" id="IPR000700">
    <property type="entry name" value="PAS-assoc_C"/>
</dbReference>
<protein>
    <submittedName>
        <fullName evidence="5">PAS domain S-box protein</fullName>
    </submittedName>
</protein>
<dbReference type="CDD" id="cd00130">
    <property type="entry name" value="PAS"/>
    <property type="match status" value="3"/>
</dbReference>
<dbReference type="PANTHER" id="PTHR43156">
    <property type="entry name" value="STAGE II SPORULATION PROTEIN E-RELATED"/>
    <property type="match status" value="1"/>
</dbReference>
<dbReference type="InterPro" id="IPR000014">
    <property type="entry name" value="PAS"/>
</dbReference>
<dbReference type="PANTHER" id="PTHR43156:SF2">
    <property type="entry name" value="STAGE II SPORULATION PROTEIN E"/>
    <property type="match status" value="1"/>
</dbReference>
<dbReference type="Gene3D" id="3.30.450.20">
    <property type="entry name" value="PAS domain"/>
    <property type="match status" value="4"/>
</dbReference>
<proteinExistence type="predicted"/>
<dbReference type="SUPFAM" id="SSF81606">
    <property type="entry name" value="PP2C-like"/>
    <property type="match status" value="1"/>
</dbReference>
<dbReference type="EMBL" id="CP139781">
    <property type="protein sequence ID" value="WRQ86082.1"/>
    <property type="molecule type" value="Genomic_DNA"/>
</dbReference>
<dbReference type="PROSITE" id="PS50113">
    <property type="entry name" value="PAC"/>
    <property type="match status" value="3"/>
</dbReference>
<dbReference type="InterPro" id="IPR036457">
    <property type="entry name" value="PPM-type-like_dom_sf"/>
</dbReference>
<keyword evidence="6" id="KW-1185">Reference proteome</keyword>
<dbReference type="InterPro" id="IPR013655">
    <property type="entry name" value="PAS_fold_3"/>
</dbReference>
<dbReference type="SMART" id="SM00086">
    <property type="entry name" value="PAC"/>
    <property type="match status" value="4"/>
</dbReference>
<dbReference type="Gene3D" id="3.60.40.10">
    <property type="entry name" value="PPM-type phosphatase domain"/>
    <property type="match status" value="1"/>
</dbReference>